<dbReference type="AlphaFoldDB" id="A0AAD5TKP1"/>
<protein>
    <recommendedName>
        <fullName evidence="4">SGNH hydrolase-type esterase domain-containing protein</fullName>
    </recommendedName>
</protein>
<evidence type="ECO:0008006" key="4">
    <source>
        <dbReference type="Google" id="ProtNLM"/>
    </source>
</evidence>
<accession>A0AAD5TKP1</accession>
<keyword evidence="1" id="KW-0732">Signal</keyword>
<keyword evidence="3" id="KW-1185">Reference proteome</keyword>
<evidence type="ECO:0000256" key="1">
    <source>
        <dbReference type="SAM" id="SignalP"/>
    </source>
</evidence>
<name>A0AAD5TKP1_9FUNG</name>
<dbReference type="SUPFAM" id="SSF52266">
    <property type="entry name" value="SGNH hydrolase"/>
    <property type="match status" value="1"/>
</dbReference>
<evidence type="ECO:0000313" key="2">
    <source>
        <dbReference type="EMBL" id="KAJ3179389.1"/>
    </source>
</evidence>
<dbReference type="EMBL" id="JADGJQ010000021">
    <property type="protein sequence ID" value="KAJ3179389.1"/>
    <property type="molecule type" value="Genomic_DNA"/>
</dbReference>
<evidence type="ECO:0000313" key="3">
    <source>
        <dbReference type="Proteomes" id="UP001212152"/>
    </source>
</evidence>
<dbReference type="GO" id="GO:0004620">
    <property type="term" value="F:phospholipase activity"/>
    <property type="evidence" value="ECO:0007669"/>
    <property type="project" value="InterPro"/>
</dbReference>
<dbReference type="Proteomes" id="UP001212152">
    <property type="component" value="Unassembled WGS sequence"/>
</dbReference>
<dbReference type="InterPro" id="IPR038885">
    <property type="entry name" value="PLB1"/>
</dbReference>
<feature type="signal peptide" evidence="1">
    <location>
        <begin position="1"/>
        <end position="17"/>
    </location>
</feature>
<dbReference type="PANTHER" id="PTHR21325:SF31">
    <property type="entry name" value="GH22081P-RELATED"/>
    <property type="match status" value="1"/>
</dbReference>
<dbReference type="Pfam" id="PF00657">
    <property type="entry name" value="Lipase_GDSL"/>
    <property type="match status" value="1"/>
</dbReference>
<sequence>MITILYAALFAATAVSAATPDSSIPPTHLLPHPNIVASLPGIAVANITECPPLSPRATIPTSVTDIRPDDIKVYMALGDSITAGLFEEGWEGLKTINENRASAWSAGGKPDTSTLANFFRQFSPQIKGPSTGDNIGLTLCYGPLCPPQIYQPTQGYNLALSGALVSNVHLEVDNLIQRVKIDGIVDIANDWKYITILIGANDLCLACASLMSPDTYESTLRMNIEKLRAAFPRTIIHISTMFKVSEIYGITKDVPYCATLRDIGGFVECPCAFVGRDTALGGYWRNKMDLAADAWNVRIMNIAKDYVGKYEDFAVIADPGTGGTPIHSFGIEFISNVDCFHPSAHGHALLARGTWNNLFHVQKDKVTAYQITDALPLYCPTDADRIQVA</sequence>
<reference evidence="2" key="1">
    <citation type="submission" date="2020-05" db="EMBL/GenBank/DDBJ databases">
        <title>Phylogenomic resolution of chytrid fungi.</title>
        <authorList>
            <person name="Stajich J.E."/>
            <person name="Amses K."/>
            <person name="Simmons R."/>
            <person name="Seto K."/>
            <person name="Myers J."/>
            <person name="Bonds A."/>
            <person name="Quandt C.A."/>
            <person name="Barry K."/>
            <person name="Liu P."/>
            <person name="Grigoriev I."/>
            <person name="Longcore J.E."/>
            <person name="James T.Y."/>
        </authorList>
    </citation>
    <scope>NUCLEOTIDE SEQUENCE</scope>
    <source>
        <strain evidence="2">JEL0379</strain>
    </source>
</reference>
<dbReference type="InterPro" id="IPR036514">
    <property type="entry name" value="SGNH_hydro_sf"/>
</dbReference>
<dbReference type="InterPro" id="IPR001087">
    <property type="entry name" value="GDSL"/>
</dbReference>
<proteinExistence type="predicted"/>
<dbReference type="PANTHER" id="PTHR21325">
    <property type="entry name" value="PHOSPHOLIPASE B, PLB1"/>
    <property type="match status" value="1"/>
</dbReference>
<organism evidence="2 3">
    <name type="scientific">Geranomyces variabilis</name>
    <dbReference type="NCBI Taxonomy" id="109894"/>
    <lineage>
        <taxon>Eukaryota</taxon>
        <taxon>Fungi</taxon>
        <taxon>Fungi incertae sedis</taxon>
        <taxon>Chytridiomycota</taxon>
        <taxon>Chytridiomycota incertae sedis</taxon>
        <taxon>Chytridiomycetes</taxon>
        <taxon>Spizellomycetales</taxon>
        <taxon>Powellomycetaceae</taxon>
        <taxon>Geranomyces</taxon>
    </lineage>
</organism>
<comment type="caution">
    <text evidence="2">The sequence shown here is derived from an EMBL/GenBank/DDBJ whole genome shotgun (WGS) entry which is preliminary data.</text>
</comment>
<dbReference type="GO" id="GO:0006644">
    <property type="term" value="P:phospholipid metabolic process"/>
    <property type="evidence" value="ECO:0007669"/>
    <property type="project" value="TreeGrafter"/>
</dbReference>
<gene>
    <name evidence="2" type="ORF">HDU87_002999</name>
</gene>
<feature type="chain" id="PRO_5042296424" description="SGNH hydrolase-type esterase domain-containing protein" evidence="1">
    <location>
        <begin position="18"/>
        <end position="389"/>
    </location>
</feature>
<dbReference type="Gene3D" id="3.40.50.1110">
    <property type="entry name" value="SGNH hydrolase"/>
    <property type="match status" value="1"/>
</dbReference>